<keyword evidence="4 5" id="KW-0472">Membrane</keyword>
<keyword evidence="2 5" id="KW-0812">Transmembrane</keyword>
<gene>
    <name evidence="6" type="ORF">Q0590_18030</name>
</gene>
<accession>A0ABT8RA98</accession>
<dbReference type="Proteomes" id="UP001168528">
    <property type="component" value="Unassembled WGS sequence"/>
</dbReference>
<evidence type="ECO:0000256" key="2">
    <source>
        <dbReference type="ARBA" id="ARBA00022692"/>
    </source>
</evidence>
<evidence type="ECO:0000256" key="4">
    <source>
        <dbReference type="ARBA" id="ARBA00023136"/>
    </source>
</evidence>
<dbReference type="InterPro" id="IPR032808">
    <property type="entry name" value="DoxX"/>
</dbReference>
<evidence type="ECO:0000256" key="1">
    <source>
        <dbReference type="ARBA" id="ARBA00004141"/>
    </source>
</evidence>
<feature type="transmembrane region" description="Helical" evidence="5">
    <location>
        <begin position="105"/>
        <end position="123"/>
    </location>
</feature>
<comment type="subcellular location">
    <subcellularLocation>
        <location evidence="1">Membrane</location>
        <topology evidence="1">Multi-pass membrane protein</topology>
    </subcellularLocation>
</comment>
<keyword evidence="7" id="KW-1185">Reference proteome</keyword>
<feature type="transmembrane region" description="Helical" evidence="5">
    <location>
        <begin position="12"/>
        <end position="30"/>
    </location>
</feature>
<evidence type="ECO:0000256" key="3">
    <source>
        <dbReference type="ARBA" id="ARBA00022989"/>
    </source>
</evidence>
<feature type="transmembrane region" description="Helical" evidence="5">
    <location>
        <begin position="42"/>
        <end position="65"/>
    </location>
</feature>
<dbReference type="EMBL" id="JAUKPO010000010">
    <property type="protein sequence ID" value="MDO1448178.1"/>
    <property type="molecule type" value="Genomic_DNA"/>
</dbReference>
<sequence>MNLLVLDKLLWGMQGFLAVTFLIAGSAKLFQSPAKVARLVPASFPLTFLRVLGALEILGAVGIVLPLMINVLPVVTLVAAACMGLVLLGAGVVHWQNKQFSKLPMLVVLLALSITVTVGRYFLLEGT</sequence>
<evidence type="ECO:0000313" key="6">
    <source>
        <dbReference type="EMBL" id="MDO1448178.1"/>
    </source>
</evidence>
<organism evidence="6 7">
    <name type="scientific">Rhodocytophaga aerolata</name>
    <dbReference type="NCBI Taxonomy" id="455078"/>
    <lineage>
        <taxon>Bacteria</taxon>
        <taxon>Pseudomonadati</taxon>
        <taxon>Bacteroidota</taxon>
        <taxon>Cytophagia</taxon>
        <taxon>Cytophagales</taxon>
        <taxon>Rhodocytophagaceae</taxon>
        <taxon>Rhodocytophaga</taxon>
    </lineage>
</organism>
<protein>
    <submittedName>
        <fullName evidence="6">DoxX family protein</fullName>
    </submittedName>
</protein>
<name>A0ABT8RA98_9BACT</name>
<dbReference type="RefSeq" id="WP_302038979.1">
    <property type="nucleotide sequence ID" value="NZ_JAUKPO010000010.1"/>
</dbReference>
<feature type="transmembrane region" description="Helical" evidence="5">
    <location>
        <begin position="71"/>
        <end position="93"/>
    </location>
</feature>
<keyword evidence="3 5" id="KW-1133">Transmembrane helix</keyword>
<evidence type="ECO:0000313" key="7">
    <source>
        <dbReference type="Proteomes" id="UP001168528"/>
    </source>
</evidence>
<dbReference type="Pfam" id="PF13564">
    <property type="entry name" value="DoxX_2"/>
    <property type="match status" value="1"/>
</dbReference>
<evidence type="ECO:0000256" key="5">
    <source>
        <dbReference type="SAM" id="Phobius"/>
    </source>
</evidence>
<proteinExistence type="predicted"/>
<reference evidence="6" key="1">
    <citation type="submission" date="2023-07" db="EMBL/GenBank/DDBJ databases">
        <title>The genome sequence of Rhodocytophaga aerolata KACC 12507.</title>
        <authorList>
            <person name="Zhang X."/>
        </authorList>
    </citation>
    <scope>NUCLEOTIDE SEQUENCE</scope>
    <source>
        <strain evidence="6">KACC 12507</strain>
    </source>
</reference>
<comment type="caution">
    <text evidence="6">The sequence shown here is derived from an EMBL/GenBank/DDBJ whole genome shotgun (WGS) entry which is preliminary data.</text>
</comment>